<comment type="similarity">
    <text evidence="2">Belongs to the THF1 family.</text>
</comment>
<organism evidence="3 4">
    <name type="scientific">Gloeomargarita lithophora Alchichica-D10</name>
    <dbReference type="NCBI Taxonomy" id="1188229"/>
    <lineage>
        <taxon>Bacteria</taxon>
        <taxon>Bacillati</taxon>
        <taxon>Cyanobacteriota</taxon>
        <taxon>Cyanophyceae</taxon>
        <taxon>Gloeomargaritales</taxon>
        <taxon>Gloeomargaritaceae</taxon>
        <taxon>Gloeomargarita</taxon>
    </lineage>
</organism>
<reference evidence="3 4" key="1">
    <citation type="submission" date="2016-10" db="EMBL/GenBank/DDBJ databases">
        <title>Description of Gloeomargarita lithophora gen. nov., sp. nov., a thylakoid-bearing basal-branching cyanobacterium with intracellular carbonates, and proposal for Gloeomargaritales ord. nov.</title>
        <authorList>
            <person name="Moreira D."/>
            <person name="Tavera R."/>
            <person name="Benzerara K."/>
            <person name="Skouri-Panet F."/>
            <person name="Couradeau E."/>
            <person name="Gerard E."/>
            <person name="Loussert C."/>
            <person name="Novelo E."/>
            <person name="Zivanovic Y."/>
            <person name="Lopez-Garcia P."/>
        </authorList>
    </citation>
    <scope>NUCLEOTIDE SEQUENCE [LARGE SCALE GENOMIC DNA]</scope>
    <source>
        <strain evidence="3 4">D10</strain>
    </source>
</reference>
<evidence type="ECO:0000256" key="2">
    <source>
        <dbReference type="HAMAP-Rule" id="MF_01843"/>
    </source>
</evidence>
<dbReference type="GO" id="GO:0010207">
    <property type="term" value="P:photosystem II assembly"/>
    <property type="evidence" value="ECO:0007669"/>
    <property type="project" value="InterPro"/>
</dbReference>
<keyword evidence="1 2" id="KW-0175">Coiled coil</keyword>
<dbReference type="EMBL" id="CP017675">
    <property type="protein sequence ID" value="APB33715.1"/>
    <property type="molecule type" value="Genomic_DNA"/>
</dbReference>
<gene>
    <name evidence="2" type="primary">thf1</name>
    <name evidence="3" type="ORF">GlitD10_1394</name>
</gene>
<evidence type="ECO:0000313" key="3">
    <source>
        <dbReference type="EMBL" id="APB33715.1"/>
    </source>
</evidence>
<proteinExistence type="inferred from homology"/>
<dbReference type="NCBIfam" id="TIGR03060">
    <property type="entry name" value="PS_II_psb29"/>
    <property type="match status" value="1"/>
</dbReference>
<dbReference type="InterPro" id="IPR017499">
    <property type="entry name" value="Thf1"/>
</dbReference>
<dbReference type="GO" id="GO:0030096">
    <property type="term" value="C:plasma membrane-derived thylakoid photosystem II"/>
    <property type="evidence" value="ECO:0007669"/>
    <property type="project" value="TreeGrafter"/>
</dbReference>
<accession>A0A1J0ACS0</accession>
<dbReference type="KEGG" id="glt:GlitD10_1394"/>
<sequence length="237" mass="26524">MEASVSKGNAIVPPVPTVADTKRAFYQHHPRPIHSVYQRVMEEMLVEMHLLQVNAGFRYHPLYALGVVTSFDTLMAYYTPVAHRDSIFQALCRALGHDPEVFRSDAQRWQTLAQGDSGTALRTWFSQPEATLSAHDPLQIELQSWLTPPVPKYSRLVGIGLLTLVQRVFPDGEEQWPTAVQTLTHTLNLNGEKVERDLDLYRSTLERLTQAQAMLADILKGGKAKQPTSALPEVPAS</sequence>
<dbReference type="AlphaFoldDB" id="A0A1J0ACS0"/>
<evidence type="ECO:0000256" key="1">
    <source>
        <dbReference type="ARBA" id="ARBA00023054"/>
    </source>
</evidence>
<dbReference type="PANTHER" id="PTHR34793:SF1">
    <property type="entry name" value="PROTEIN THYLAKOID FORMATION 1, CHLOROPLASTIC"/>
    <property type="match status" value="1"/>
</dbReference>
<dbReference type="STRING" id="1188229.GlitD10_1394"/>
<dbReference type="HAMAP" id="MF_01843">
    <property type="entry name" value="Thf1"/>
    <property type="match status" value="1"/>
</dbReference>
<name>A0A1J0ACS0_9CYAN</name>
<dbReference type="Proteomes" id="UP000180235">
    <property type="component" value="Chromosome"/>
</dbReference>
<comment type="function">
    <text evidence="2">May be involved in photosynthetic membrane biogenesis.</text>
</comment>
<keyword evidence="4" id="KW-1185">Reference proteome</keyword>
<dbReference type="PANTHER" id="PTHR34793">
    <property type="entry name" value="PROTEIN THYLAKOID FORMATION 1, CHLOROPLASTIC"/>
    <property type="match status" value="1"/>
</dbReference>
<protein>
    <recommendedName>
        <fullName evidence="2">Protein Thf1</fullName>
    </recommendedName>
</protein>
<evidence type="ECO:0000313" key="4">
    <source>
        <dbReference type="Proteomes" id="UP000180235"/>
    </source>
</evidence>
<dbReference type="Pfam" id="PF11264">
    <property type="entry name" value="ThylakoidFormat"/>
    <property type="match status" value="1"/>
</dbReference>